<dbReference type="Gene3D" id="1.10.357.150">
    <property type="match status" value="1"/>
</dbReference>
<name>A0A9P6H4E3_9AGAM</name>
<feature type="compositionally biased region" description="Acidic residues" evidence="1">
    <location>
        <begin position="521"/>
        <end position="538"/>
    </location>
</feature>
<dbReference type="GO" id="GO:0007094">
    <property type="term" value="P:mitotic spindle assembly checkpoint signaling"/>
    <property type="evidence" value="ECO:0007669"/>
    <property type="project" value="TreeGrafter"/>
</dbReference>
<dbReference type="GO" id="GO:1990423">
    <property type="term" value="C:RZZ complex"/>
    <property type="evidence" value="ECO:0007669"/>
    <property type="project" value="TreeGrafter"/>
</dbReference>
<dbReference type="EMBL" id="WIUZ02000021">
    <property type="protein sequence ID" value="KAF9778932.1"/>
    <property type="molecule type" value="Genomic_DNA"/>
</dbReference>
<gene>
    <name evidence="3" type="ORF">BJ322DRAFT_1090469</name>
</gene>
<feature type="compositionally biased region" description="Polar residues" evidence="1">
    <location>
        <begin position="453"/>
        <end position="470"/>
    </location>
</feature>
<evidence type="ECO:0000313" key="3">
    <source>
        <dbReference type="EMBL" id="KAF9778932.1"/>
    </source>
</evidence>
<reference evidence="3" key="1">
    <citation type="journal article" date="2020" name="Nat. Commun.">
        <title>Large-scale genome sequencing of mycorrhizal fungi provides insights into the early evolution of symbiotic traits.</title>
        <authorList>
            <person name="Miyauchi S."/>
            <person name="Kiss E."/>
            <person name="Kuo A."/>
            <person name="Drula E."/>
            <person name="Kohler A."/>
            <person name="Sanchez-Garcia M."/>
            <person name="Morin E."/>
            <person name="Andreopoulos B."/>
            <person name="Barry K.W."/>
            <person name="Bonito G."/>
            <person name="Buee M."/>
            <person name="Carver A."/>
            <person name="Chen C."/>
            <person name="Cichocki N."/>
            <person name="Clum A."/>
            <person name="Culley D."/>
            <person name="Crous P.W."/>
            <person name="Fauchery L."/>
            <person name="Girlanda M."/>
            <person name="Hayes R.D."/>
            <person name="Keri Z."/>
            <person name="LaButti K."/>
            <person name="Lipzen A."/>
            <person name="Lombard V."/>
            <person name="Magnuson J."/>
            <person name="Maillard F."/>
            <person name="Murat C."/>
            <person name="Nolan M."/>
            <person name="Ohm R.A."/>
            <person name="Pangilinan J."/>
            <person name="Pereira M.F."/>
            <person name="Perotto S."/>
            <person name="Peter M."/>
            <person name="Pfister S."/>
            <person name="Riley R."/>
            <person name="Sitrit Y."/>
            <person name="Stielow J.B."/>
            <person name="Szollosi G."/>
            <person name="Zifcakova L."/>
            <person name="Stursova M."/>
            <person name="Spatafora J.W."/>
            <person name="Tedersoo L."/>
            <person name="Vaario L.M."/>
            <person name="Yamada A."/>
            <person name="Yan M."/>
            <person name="Wang P."/>
            <person name="Xu J."/>
            <person name="Bruns T."/>
            <person name="Baldrian P."/>
            <person name="Vilgalys R."/>
            <person name="Dunand C."/>
            <person name="Henrissat B."/>
            <person name="Grigoriev I.V."/>
            <person name="Hibbett D."/>
            <person name="Nagy L.G."/>
            <person name="Martin F.M."/>
        </authorList>
    </citation>
    <scope>NUCLEOTIDE SEQUENCE</scope>
    <source>
        <strain evidence="3">UH-Tt-Lm1</strain>
    </source>
</reference>
<sequence>MAFPIPSHLPKKQPTDVSSAILSRISDADSKSLNAALADSWIADLNESIRVAKQLIHERIQKDLPSFTSQLAASESIRSRFQTLNENTAKLSHAVSNPESGLSPVLVRALTQHSQLAQSTLDAETKHQNLRYASRLSSGFQSFAQLVYNGELPEAVRSSFQLSSLLEQAPTPLRDAALTGALKRRHRSLRDRAEELLDGAYAHSIVLTPTACGIRPHVQVQKSSKTVSLPEILSSLSSASLSERLTILRRDIVAHFIEFPLTQPLSITQGQNTDALSIEHRLELFPAPPNSATLVSRLDNLSEILEFFDTHLFSAIPSSQRAAFLKSFSKPLTSGILNHLLIPAIPTSVSGLPKYLELLERAVRFESDDLTRILFGPNSGASVEIRPENEIKCWAEGIVSHYQKKRRVDILDQARRLFTDVSSDWNETFQVEWTVSLIKPTPRSDDPADPESAATSSAANHLPVSATNGTKGLEGDAETAQVDNDGWGFDDDGADEEGIRPNQEAGRSSAESSSPPLTDTAADEVDDDAWGWNDEEGMDSTPVPGLDASSEHKVSGNGNPEGGAGDDPLWDAWDDPPPSPPTKKVMPRPAKKLEKFSSKGKHGAEPPKIPTQPPERQSISIPLNTSAHVNPLPGPVLVSNSWSSSSSTSSQQFLSIPPTPASATAQNQAPKEFYSVSSGMQDIVELVESVILESSEFSRSTILAGYLPDPSSASGAAPGSVILNTLPSILDLFRAFTPMKLHLGRENRGDSRKIAGKGAPAEAIAKKAIQFSNDCLYLRERIRELLPQMTVPDVGAIDHGPRGNVEEAGERVKVYGDSWFGRTIDGQLSEIDEILDATEGFVGTSDQDRFDTCEEAVNAVVKKVKRLWQVWKGVLPHSRHLTAIGRIVDGVLSRMLQDITKLADITADESHRLSELCRILNALEGLFVEGPDQTSAVVAYVPSWLKFSYLSEVLEASMADINYLFEEGALVDFEIDELVKLVTALFSDTPLRAETIHKLQGVHGV</sequence>
<feature type="region of interest" description="Disordered" evidence="1">
    <location>
        <begin position="440"/>
        <end position="619"/>
    </location>
</feature>
<dbReference type="OrthoDB" id="534815at2759"/>
<dbReference type="InterPro" id="IPR046362">
    <property type="entry name" value="Zw10/DSL1_C_sf"/>
</dbReference>
<feature type="compositionally biased region" description="Basic and acidic residues" evidence="1">
    <location>
        <begin position="591"/>
        <end position="605"/>
    </location>
</feature>
<evidence type="ECO:0000313" key="4">
    <source>
        <dbReference type="Proteomes" id="UP000736335"/>
    </source>
</evidence>
<evidence type="ECO:0000256" key="1">
    <source>
        <dbReference type="SAM" id="MobiDB-lite"/>
    </source>
</evidence>
<protein>
    <recommendedName>
        <fullName evidence="2">ZW10 C-terminal helical domain-containing protein</fullName>
    </recommendedName>
</protein>
<feature type="domain" description="ZW10 C-terminal helical" evidence="2">
    <location>
        <begin position="856"/>
        <end position="999"/>
    </location>
</feature>
<dbReference type="AlphaFoldDB" id="A0A9P6H4E3"/>
<accession>A0A9P6H4E3</accession>
<dbReference type="PANTHER" id="PTHR12205">
    <property type="entry name" value="CENTROMERE/KINETOCHORE PROTEIN ZW10"/>
    <property type="match status" value="1"/>
</dbReference>
<keyword evidence="4" id="KW-1185">Reference proteome</keyword>
<proteinExistence type="predicted"/>
<evidence type="ECO:0000259" key="2">
    <source>
        <dbReference type="Pfam" id="PF22766"/>
    </source>
</evidence>
<comment type="caution">
    <text evidence="3">The sequence shown here is derived from an EMBL/GenBank/DDBJ whole genome shotgun (WGS) entry which is preliminary data.</text>
</comment>
<dbReference type="GO" id="GO:0006888">
    <property type="term" value="P:endoplasmic reticulum to Golgi vesicle-mediated transport"/>
    <property type="evidence" value="ECO:0007669"/>
    <property type="project" value="TreeGrafter"/>
</dbReference>
<feature type="compositionally biased region" description="Polar residues" evidence="1">
    <location>
        <begin position="505"/>
        <end position="517"/>
    </location>
</feature>
<reference evidence="3" key="2">
    <citation type="submission" date="2020-11" db="EMBL/GenBank/DDBJ databases">
        <authorList>
            <consortium name="DOE Joint Genome Institute"/>
            <person name="Kuo A."/>
            <person name="Miyauchi S."/>
            <person name="Kiss E."/>
            <person name="Drula E."/>
            <person name="Kohler A."/>
            <person name="Sanchez-Garcia M."/>
            <person name="Andreopoulos B."/>
            <person name="Barry K.W."/>
            <person name="Bonito G."/>
            <person name="Buee M."/>
            <person name="Carver A."/>
            <person name="Chen C."/>
            <person name="Cichocki N."/>
            <person name="Clum A."/>
            <person name="Culley D."/>
            <person name="Crous P.W."/>
            <person name="Fauchery L."/>
            <person name="Girlanda M."/>
            <person name="Hayes R."/>
            <person name="Keri Z."/>
            <person name="Labutti K."/>
            <person name="Lipzen A."/>
            <person name="Lombard V."/>
            <person name="Magnuson J."/>
            <person name="Maillard F."/>
            <person name="Morin E."/>
            <person name="Murat C."/>
            <person name="Nolan M."/>
            <person name="Ohm R."/>
            <person name="Pangilinan J."/>
            <person name="Pereira M."/>
            <person name="Perotto S."/>
            <person name="Peter M."/>
            <person name="Riley R."/>
            <person name="Sitrit Y."/>
            <person name="Stielow B."/>
            <person name="Szollosi G."/>
            <person name="Zifcakova L."/>
            <person name="Stursova M."/>
            <person name="Spatafora J.W."/>
            <person name="Tedersoo L."/>
            <person name="Vaario L.-M."/>
            <person name="Yamada A."/>
            <person name="Yan M."/>
            <person name="Wang P."/>
            <person name="Xu J."/>
            <person name="Bruns T."/>
            <person name="Baldrian P."/>
            <person name="Vilgalys R."/>
            <person name="Henrissat B."/>
            <person name="Grigoriev I.V."/>
            <person name="Hibbett D."/>
            <person name="Nagy L.G."/>
            <person name="Martin F.M."/>
        </authorList>
    </citation>
    <scope>NUCLEOTIDE SEQUENCE</scope>
    <source>
        <strain evidence="3">UH-Tt-Lm1</strain>
    </source>
</reference>
<dbReference type="PANTHER" id="PTHR12205:SF0">
    <property type="entry name" value="CENTROMERE_KINETOCHORE PROTEIN ZW10 HOMOLOG"/>
    <property type="match status" value="1"/>
</dbReference>
<organism evidence="3 4">
    <name type="scientific">Thelephora terrestris</name>
    <dbReference type="NCBI Taxonomy" id="56493"/>
    <lineage>
        <taxon>Eukaryota</taxon>
        <taxon>Fungi</taxon>
        <taxon>Dikarya</taxon>
        <taxon>Basidiomycota</taxon>
        <taxon>Agaricomycotina</taxon>
        <taxon>Agaricomycetes</taxon>
        <taxon>Thelephorales</taxon>
        <taxon>Thelephoraceae</taxon>
        <taxon>Thelephora</taxon>
    </lineage>
</organism>
<dbReference type="Proteomes" id="UP000736335">
    <property type="component" value="Unassembled WGS sequence"/>
</dbReference>
<dbReference type="GO" id="GO:0005737">
    <property type="term" value="C:cytoplasm"/>
    <property type="evidence" value="ECO:0007669"/>
    <property type="project" value="GOC"/>
</dbReference>
<dbReference type="InterPro" id="IPR055148">
    <property type="entry name" value="ZW10_C_2"/>
</dbReference>
<dbReference type="Pfam" id="PF22766">
    <property type="entry name" value="ZW10_C2"/>
    <property type="match status" value="1"/>
</dbReference>